<sequence length="118" mass="12780">MSVAITACVLAPAAAADHDTVGGGTFSVYNSDSPCTEFVADHAPQILCNGGWINLAGISDYIVVPLGNHISVGCNTYAPDGSLYEHEVENLIEVPEKQRFWAERGWQPYEPQAICQLW</sequence>
<evidence type="ECO:0000313" key="1">
    <source>
        <dbReference type="EMBL" id="BBY65020.1"/>
    </source>
</evidence>
<dbReference type="RefSeq" id="WP_163749163.1">
    <property type="nucleotide sequence ID" value="NZ_AP022596.1"/>
</dbReference>
<organism evidence="1 2">
    <name type="scientific">Mycolicibacterium helvum</name>
    <dbReference type="NCBI Taxonomy" id="1534349"/>
    <lineage>
        <taxon>Bacteria</taxon>
        <taxon>Bacillati</taxon>
        <taxon>Actinomycetota</taxon>
        <taxon>Actinomycetes</taxon>
        <taxon>Mycobacteriales</taxon>
        <taxon>Mycobacteriaceae</taxon>
        <taxon>Mycolicibacterium</taxon>
    </lineage>
</organism>
<proteinExistence type="predicted"/>
<gene>
    <name evidence="1" type="ORF">MHEL_32630</name>
</gene>
<dbReference type="AlphaFoldDB" id="A0A7I7T7P2"/>
<dbReference type="EMBL" id="AP022596">
    <property type="protein sequence ID" value="BBY65020.1"/>
    <property type="molecule type" value="Genomic_DNA"/>
</dbReference>
<protein>
    <submittedName>
        <fullName evidence="1">Uncharacterized protein</fullName>
    </submittedName>
</protein>
<accession>A0A7I7T7P2</accession>
<name>A0A7I7T7P2_9MYCO</name>
<reference evidence="1 2" key="1">
    <citation type="journal article" date="2019" name="Emerg. Microbes Infect.">
        <title>Comprehensive subspecies identification of 175 nontuberculous mycobacteria species based on 7547 genomic profiles.</title>
        <authorList>
            <person name="Matsumoto Y."/>
            <person name="Kinjo T."/>
            <person name="Motooka D."/>
            <person name="Nabeya D."/>
            <person name="Jung N."/>
            <person name="Uechi K."/>
            <person name="Horii T."/>
            <person name="Iida T."/>
            <person name="Fujita J."/>
            <person name="Nakamura S."/>
        </authorList>
    </citation>
    <scope>NUCLEOTIDE SEQUENCE [LARGE SCALE GENOMIC DNA]</scope>
    <source>
        <strain evidence="1 2">JCM 30396</strain>
    </source>
</reference>
<keyword evidence="2" id="KW-1185">Reference proteome</keyword>
<dbReference type="Proteomes" id="UP000467148">
    <property type="component" value="Chromosome"/>
</dbReference>
<dbReference type="KEGG" id="mhev:MHEL_32630"/>
<evidence type="ECO:0000313" key="2">
    <source>
        <dbReference type="Proteomes" id="UP000467148"/>
    </source>
</evidence>